<dbReference type="InterPro" id="IPR055166">
    <property type="entry name" value="Transc_reg_Sar_Rot_HTH"/>
</dbReference>
<evidence type="ECO:0000256" key="3">
    <source>
        <dbReference type="ARBA" id="ARBA00023015"/>
    </source>
</evidence>
<dbReference type="InterPro" id="IPR000835">
    <property type="entry name" value="HTH_MarR-typ"/>
</dbReference>
<protein>
    <submittedName>
        <fullName evidence="7">MarR family transcriptional regulator</fullName>
    </submittedName>
</protein>
<comment type="subcellular location">
    <subcellularLocation>
        <location evidence="1">Cytoplasm</location>
    </subcellularLocation>
</comment>
<dbReference type="FunFam" id="1.10.10.10:FF:000163">
    <property type="entry name" value="MarR family transcriptional regulator"/>
    <property type="match status" value="1"/>
</dbReference>
<evidence type="ECO:0000256" key="2">
    <source>
        <dbReference type="ARBA" id="ARBA00022490"/>
    </source>
</evidence>
<keyword evidence="4" id="KW-0238">DNA-binding</keyword>
<gene>
    <name evidence="7" type="ORF">HLH29_05650</name>
</gene>
<sequence length="150" mass="16372">MTKNLDKPELDAFICFSLYAASHAFNRLYQPLLEPLGLTYPQYLVMSVLWAGDGKLVGEIGARLGLVSSTLTPLLKRLENSGLVARSRDREDERQVRVTLTPEGRTLRAQAATVPGCVLTATGMTTDELGDLRAKIDTLRVAIEGAVANR</sequence>
<comment type="caution">
    <text evidence="7">The sequence shown here is derived from an EMBL/GenBank/DDBJ whole genome shotgun (WGS) entry which is preliminary data.</text>
</comment>
<dbReference type="GO" id="GO:0003677">
    <property type="term" value="F:DNA binding"/>
    <property type="evidence" value="ECO:0007669"/>
    <property type="project" value="UniProtKB-KW"/>
</dbReference>
<keyword evidence="5" id="KW-0804">Transcription</keyword>
<dbReference type="PANTHER" id="PTHR33164:SF5">
    <property type="entry name" value="ORGANIC HYDROPEROXIDE RESISTANCE TRANSCRIPTIONAL REGULATOR"/>
    <property type="match status" value="1"/>
</dbReference>
<dbReference type="RefSeq" id="WP_182964977.1">
    <property type="nucleotide sequence ID" value="NZ_BAABGC010000009.1"/>
</dbReference>
<accession>A0A7W4P677</accession>
<dbReference type="PROSITE" id="PS50995">
    <property type="entry name" value="HTH_MARR_2"/>
    <property type="match status" value="1"/>
</dbReference>
<keyword evidence="2" id="KW-0963">Cytoplasm</keyword>
<dbReference type="GO" id="GO:0003700">
    <property type="term" value="F:DNA-binding transcription factor activity"/>
    <property type="evidence" value="ECO:0007669"/>
    <property type="project" value="InterPro"/>
</dbReference>
<dbReference type="Gene3D" id="1.10.10.10">
    <property type="entry name" value="Winged helix-like DNA-binding domain superfamily/Winged helix DNA-binding domain"/>
    <property type="match status" value="1"/>
</dbReference>
<evidence type="ECO:0000256" key="5">
    <source>
        <dbReference type="ARBA" id="ARBA00023163"/>
    </source>
</evidence>
<evidence type="ECO:0000313" key="7">
    <source>
        <dbReference type="EMBL" id="MBB2178664.1"/>
    </source>
</evidence>
<feature type="domain" description="HTH marR-type" evidence="6">
    <location>
        <begin position="11"/>
        <end position="141"/>
    </location>
</feature>
<dbReference type="InterPro" id="IPR036390">
    <property type="entry name" value="WH_DNA-bd_sf"/>
</dbReference>
<dbReference type="Proteomes" id="UP000525623">
    <property type="component" value="Unassembled WGS sequence"/>
</dbReference>
<dbReference type="SMART" id="SM00347">
    <property type="entry name" value="HTH_MARR"/>
    <property type="match status" value="1"/>
</dbReference>
<dbReference type="SUPFAM" id="SSF46785">
    <property type="entry name" value="Winged helix' DNA-binding domain"/>
    <property type="match status" value="1"/>
</dbReference>
<keyword evidence="8" id="KW-1185">Reference proteome</keyword>
<dbReference type="EMBL" id="JABEQL010000005">
    <property type="protein sequence ID" value="MBB2178664.1"/>
    <property type="molecule type" value="Genomic_DNA"/>
</dbReference>
<proteinExistence type="predicted"/>
<organism evidence="7 8">
    <name type="scientific">Gluconacetobacter tumulicola</name>
    <dbReference type="NCBI Taxonomy" id="1017177"/>
    <lineage>
        <taxon>Bacteria</taxon>
        <taxon>Pseudomonadati</taxon>
        <taxon>Pseudomonadota</taxon>
        <taxon>Alphaproteobacteria</taxon>
        <taxon>Acetobacterales</taxon>
        <taxon>Acetobacteraceae</taxon>
        <taxon>Gluconacetobacter</taxon>
    </lineage>
</organism>
<dbReference type="GO" id="GO:0006950">
    <property type="term" value="P:response to stress"/>
    <property type="evidence" value="ECO:0007669"/>
    <property type="project" value="TreeGrafter"/>
</dbReference>
<evidence type="ECO:0000256" key="1">
    <source>
        <dbReference type="ARBA" id="ARBA00004496"/>
    </source>
</evidence>
<evidence type="ECO:0000259" key="6">
    <source>
        <dbReference type="PROSITE" id="PS50995"/>
    </source>
</evidence>
<dbReference type="InterPro" id="IPR036388">
    <property type="entry name" value="WH-like_DNA-bd_sf"/>
</dbReference>
<name>A0A7W4P677_9PROT</name>
<keyword evidence="3" id="KW-0805">Transcription regulation</keyword>
<evidence type="ECO:0000256" key="4">
    <source>
        <dbReference type="ARBA" id="ARBA00023125"/>
    </source>
</evidence>
<evidence type="ECO:0000313" key="8">
    <source>
        <dbReference type="Proteomes" id="UP000525623"/>
    </source>
</evidence>
<dbReference type="GO" id="GO:0005737">
    <property type="term" value="C:cytoplasm"/>
    <property type="evidence" value="ECO:0007669"/>
    <property type="project" value="UniProtKB-SubCell"/>
</dbReference>
<reference evidence="7 8" key="1">
    <citation type="submission" date="2020-04" db="EMBL/GenBank/DDBJ databases">
        <title>Description of novel Gluconacetobacter.</title>
        <authorList>
            <person name="Sombolestani A."/>
        </authorList>
    </citation>
    <scope>NUCLEOTIDE SEQUENCE [LARGE SCALE GENOMIC DNA]</scope>
    <source>
        <strain evidence="7 8">LMG 27725</strain>
    </source>
</reference>
<dbReference type="AlphaFoldDB" id="A0A7W4P677"/>
<dbReference type="PANTHER" id="PTHR33164">
    <property type="entry name" value="TRANSCRIPTIONAL REGULATOR, MARR FAMILY"/>
    <property type="match status" value="1"/>
</dbReference>
<dbReference type="Pfam" id="PF22381">
    <property type="entry name" value="Staph_reg_Sar_Rot"/>
    <property type="match status" value="1"/>
</dbReference>
<dbReference type="InterPro" id="IPR039422">
    <property type="entry name" value="MarR/SlyA-like"/>
</dbReference>